<organism evidence="1">
    <name type="scientific">Bacteriophage sp</name>
    <dbReference type="NCBI Taxonomy" id="38018"/>
    <lineage>
        <taxon>Viruses</taxon>
    </lineage>
</organism>
<evidence type="ECO:0000313" key="1">
    <source>
        <dbReference type="EMBL" id="DAD55849.1"/>
    </source>
</evidence>
<dbReference type="EMBL" id="BK029940">
    <property type="protein sequence ID" value="DAD55849.1"/>
    <property type="molecule type" value="Genomic_DNA"/>
</dbReference>
<protein>
    <submittedName>
        <fullName evidence="1">Uncharacterized protein</fullName>
    </submittedName>
</protein>
<sequence length="74" mass="8965">MKKVDKVLWYHQEDLRKDIIKALFGEYAILHEDYIDFHYDDDNRAGLFVKVQDKDQPNLTKTFRIMIDEVEEAF</sequence>
<proteinExistence type="predicted"/>
<reference evidence="1" key="1">
    <citation type="journal article" date="2021" name="Proc. Natl. Acad. Sci. U.S.A.">
        <title>A Catalog of Tens of Thousands of Viruses from Human Metagenomes Reveals Hidden Associations with Chronic Diseases.</title>
        <authorList>
            <person name="Tisza M.J."/>
            <person name="Buck C.B."/>
        </authorList>
    </citation>
    <scope>NUCLEOTIDE SEQUENCE</scope>
    <source>
        <strain evidence="1">CtOZu12</strain>
    </source>
</reference>
<accession>A0A8D9PEL5</accession>
<name>A0A8D9PEL5_9VIRU</name>